<dbReference type="PANTHER" id="PTHR30290">
    <property type="entry name" value="PERIPLASMIC BINDING COMPONENT OF ABC TRANSPORTER"/>
    <property type="match status" value="1"/>
</dbReference>
<keyword evidence="4 5" id="KW-0732">Signal</keyword>
<dbReference type="RefSeq" id="WP_172511758.1">
    <property type="nucleotide sequence ID" value="NZ_CP032549.1"/>
</dbReference>
<comment type="similarity">
    <text evidence="2">Belongs to the bacterial solute-binding protein 5 family.</text>
</comment>
<evidence type="ECO:0000313" key="8">
    <source>
        <dbReference type="Proteomes" id="UP000502331"/>
    </source>
</evidence>
<dbReference type="Pfam" id="PF00496">
    <property type="entry name" value="SBP_bac_5"/>
    <property type="match status" value="1"/>
</dbReference>
<accession>A0A6H0SIH9</accession>
<dbReference type="InterPro" id="IPR030678">
    <property type="entry name" value="Peptide/Ni-bd"/>
</dbReference>
<feature type="domain" description="Solute-binding protein family 5" evidence="6">
    <location>
        <begin position="88"/>
        <end position="439"/>
    </location>
</feature>
<keyword evidence="8" id="KW-1185">Reference proteome</keyword>
<dbReference type="PROSITE" id="PS51318">
    <property type="entry name" value="TAT"/>
    <property type="match status" value="1"/>
</dbReference>
<proteinExistence type="inferred from homology"/>
<organism evidence="7 8">
    <name type="scientific">Glutamicibacter mishrai</name>
    <dbReference type="NCBI Taxonomy" id="1775880"/>
    <lineage>
        <taxon>Bacteria</taxon>
        <taxon>Bacillati</taxon>
        <taxon>Actinomycetota</taxon>
        <taxon>Actinomycetes</taxon>
        <taxon>Micrococcales</taxon>
        <taxon>Micrococcaceae</taxon>
        <taxon>Glutamicibacter</taxon>
    </lineage>
</organism>
<dbReference type="Gene3D" id="3.90.76.10">
    <property type="entry name" value="Dipeptide-binding Protein, Domain 1"/>
    <property type="match status" value="1"/>
</dbReference>
<dbReference type="EMBL" id="CP032549">
    <property type="protein sequence ID" value="QIV86936.1"/>
    <property type="molecule type" value="Genomic_DNA"/>
</dbReference>
<dbReference type="GO" id="GO:0043190">
    <property type="term" value="C:ATP-binding cassette (ABC) transporter complex"/>
    <property type="evidence" value="ECO:0007669"/>
    <property type="project" value="InterPro"/>
</dbReference>
<feature type="signal peptide" evidence="5">
    <location>
        <begin position="1"/>
        <end position="36"/>
    </location>
</feature>
<protein>
    <submittedName>
        <fullName evidence="7">ABC transporter substrate-binding protein</fullName>
    </submittedName>
</protein>
<dbReference type="PIRSF" id="PIRSF002741">
    <property type="entry name" value="MppA"/>
    <property type="match status" value="1"/>
</dbReference>
<dbReference type="Gene3D" id="3.40.190.10">
    <property type="entry name" value="Periplasmic binding protein-like II"/>
    <property type="match status" value="1"/>
</dbReference>
<evidence type="ECO:0000256" key="4">
    <source>
        <dbReference type="ARBA" id="ARBA00022729"/>
    </source>
</evidence>
<evidence type="ECO:0000256" key="1">
    <source>
        <dbReference type="ARBA" id="ARBA00004196"/>
    </source>
</evidence>
<dbReference type="GO" id="GO:0042597">
    <property type="term" value="C:periplasmic space"/>
    <property type="evidence" value="ECO:0007669"/>
    <property type="project" value="UniProtKB-ARBA"/>
</dbReference>
<dbReference type="GO" id="GO:0030313">
    <property type="term" value="C:cell envelope"/>
    <property type="evidence" value="ECO:0007669"/>
    <property type="project" value="UniProtKB-SubCell"/>
</dbReference>
<dbReference type="InterPro" id="IPR000914">
    <property type="entry name" value="SBP_5_dom"/>
</dbReference>
<dbReference type="InterPro" id="IPR039424">
    <property type="entry name" value="SBP_5"/>
</dbReference>
<dbReference type="Proteomes" id="UP000502331">
    <property type="component" value="Chromosome"/>
</dbReference>
<evidence type="ECO:0000313" key="7">
    <source>
        <dbReference type="EMBL" id="QIV86936.1"/>
    </source>
</evidence>
<comment type="subcellular location">
    <subcellularLocation>
        <location evidence="1">Cell envelope</location>
    </subcellularLocation>
</comment>
<evidence type="ECO:0000256" key="5">
    <source>
        <dbReference type="SAM" id="SignalP"/>
    </source>
</evidence>
<keyword evidence="3" id="KW-0813">Transport</keyword>
<dbReference type="PANTHER" id="PTHR30290:SF10">
    <property type="entry name" value="PERIPLASMIC OLIGOPEPTIDE-BINDING PROTEIN-RELATED"/>
    <property type="match status" value="1"/>
</dbReference>
<dbReference type="PROSITE" id="PS51257">
    <property type="entry name" value="PROKAR_LIPOPROTEIN"/>
    <property type="match status" value="1"/>
</dbReference>
<dbReference type="GO" id="GO:0015833">
    <property type="term" value="P:peptide transport"/>
    <property type="evidence" value="ECO:0007669"/>
    <property type="project" value="TreeGrafter"/>
</dbReference>
<evidence type="ECO:0000256" key="2">
    <source>
        <dbReference type="ARBA" id="ARBA00005695"/>
    </source>
</evidence>
<dbReference type="SUPFAM" id="SSF53850">
    <property type="entry name" value="Periplasmic binding protein-like II"/>
    <property type="match status" value="1"/>
</dbReference>
<evidence type="ECO:0000259" key="6">
    <source>
        <dbReference type="Pfam" id="PF00496"/>
    </source>
</evidence>
<reference evidence="7 8" key="1">
    <citation type="submission" date="2018-09" db="EMBL/GenBank/DDBJ databases">
        <title>Glutamicibacter mishrai S5-52T (LMG 29155T = KCTC 39846T).</title>
        <authorList>
            <person name="Das S.K."/>
        </authorList>
    </citation>
    <scope>NUCLEOTIDE SEQUENCE [LARGE SCALE GENOMIC DNA]</scope>
    <source>
        <strain evidence="7 8">S5-52</strain>
    </source>
</reference>
<gene>
    <name evidence="7" type="ORF">D3791_07200</name>
</gene>
<feature type="chain" id="PRO_5026304384" evidence="5">
    <location>
        <begin position="37"/>
        <end position="525"/>
    </location>
</feature>
<dbReference type="AlphaFoldDB" id="A0A6H0SIH9"/>
<dbReference type="CDD" id="cd00995">
    <property type="entry name" value="PBP2_NikA_DppA_OppA_like"/>
    <property type="match status" value="1"/>
</dbReference>
<dbReference type="Gene3D" id="3.10.105.10">
    <property type="entry name" value="Dipeptide-binding Protein, Domain 3"/>
    <property type="match status" value="1"/>
</dbReference>
<dbReference type="GO" id="GO:1904680">
    <property type="term" value="F:peptide transmembrane transporter activity"/>
    <property type="evidence" value="ECO:0007669"/>
    <property type="project" value="TreeGrafter"/>
</dbReference>
<dbReference type="InterPro" id="IPR006311">
    <property type="entry name" value="TAT_signal"/>
</dbReference>
<evidence type="ECO:0000256" key="3">
    <source>
        <dbReference type="ARBA" id="ARBA00022448"/>
    </source>
</evidence>
<sequence>MTARFSTPGMSRRQLLKLAGAAGLFAAVGMSATACAGPTGLPGKDTLTLALNRSLVSLDNKLNQFDAAVTVQRSVREGLTAIGPDISPIPVLAESMVMTSPTRWTVKLRESITYSDGRPVKPKDVATALEMYAKVQGSFVASFFPEFPKVTEVDERTFHLDSKGPIPILDALMALILISPAEDNKAEELQTGVGTGPYVVQSYDRGAGTYTLIRNEKYWGEPAPIRQVNVRFLPEESSRVIALRSGEVDVIDSISPNSMEQLQGLPGVTIETASSLRLNQIFYNFRKPKTHPLSDAKVRQALSFAIDGKALVHDVLIDTVEQAAGVTPTSLSGYAKTGDYVYDPGKAKSMLAYLGVEDLKLKIIWETGEFPSDTAIMEALVQMMGDIGVKTELQQFEPGGNILQWRQGKEGDWDLLGNGFSSPTGLAITMLQGMYAGTAEKEKTRDTYQGYVNNDVERKIARAASEVDDAKRTAYLKVAQQAVWDTWPCAWAFTPKSILARRDRVQNLELSAANAYPLARVGLES</sequence>
<name>A0A6H0SIH9_9MICC</name>